<dbReference type="Pfam" id="PF08241">
    <property type="entry name" value="Methyltransf_11"/>
    <property type="match status" value="1"/>
</dbReference>
<dbReference type="PANTHER" id="PTHR42912:SF80">
    <property type="entry name" value="METHYLTRANSFERASE DOMAIN-CONTAINING PROTEIN"/>
    <property type="match status" value="1"/>
</dbReference>
<evidence type="ECO:0000259" key="1">
    <source>
        <dbReference type="Pfam" id="PF08241"/>
    </source>
</evidence>
<organism evidence="2 3">
    <name type="scientific">Dorea hominis</name>
    <dbReference type="NCBI Taxonomy" id="2763040"/>
    <lineage>
        <taxon>Bacteria</taxon>
        <taxon>Bacillati</taxon>
        <taxon>Bacillota</taxon>
        <taxon>Clostridia</taxon>
        <taxon>Lachnospirales</taxon>
        <taxon>Lachnospiraceae</taxon>
        <taxon>Dorea</taxon>
    </lineage>
</organism>
<dbReference type="InterPro" id="IPR013216">
    <property type="entry name" value="Methyltransf_11"/>
</dbReference>
<keyword evidence="2" id="KW-0418">Kinase</keyword>
<proteinExistence type="predicted"/>
<evidence type="ECO:0000313" key="3">
    <source>
        <dbReference type="Proteomes" id="UP000647235"/>
    </source>
</evidence>
<dbReference type="InterPro" id="IPR050508">
    <property type="entry name" value="Methyltransf_Superfamily"/>
</dbReference>
<protein>
    <submittedName>
        <fullName evidence="2">Methyltransferase domain-containing protein</fullName>
    </submittedName>
</protein>
<keyword evidence="2" id="KW-0489">Methyltransferase</keyword>
<dbReference type="GO" id="GO:0008168">
    <property type="term" value="F:methyltransferase activity"/>
    <property type="evidence" value="ECO:0007669"/>
    <property type="project" value="UniProtKB-KW"/>
</dbReference>
<keyword evidence="3" id="KW-1185">Reference proteome</keyword>
<dbReference type="InterPro" id="IPR029063">
    <property type="entry name" value="SAM-dependent_MTases_sf"/>
</dbReference>
<dbReference type="Proteomes" id="UP000647235">
    <property type="component" value="Unassembled WGS sequence"/>
</dbReference>
<dbReference type="RefSeq" id="WP_186855461.1">
    <property type="nucleotide sequence ID" value="NZ_JACOOY010000004.1"/>
</dbReference>
<dbReference type="EMBL" id="JACOOY010000004">
    <property type="protein sequence ID" value="MBC5664442.1"/>
    <property type="molecule type" value="Genomic_DNA"/>
</dbReference>
<evidence type="ECO:0000313" key="2">
    <source>
        <dbReference type="EMBL" id="MBC5664442.1"/>
    </source>
</evidence>
<keyword evidence="2" id="KW-0808">Transferase</keyword>
<name>A0ABR7ESW4_9FIRM</name>
<dbReference type="PANTHER" id="PTHR42912">
    <property type="entry name" value="METHYLTRANSFERASE"/>
    <property type="match status" value="1"/>
</dbReference>
<comment type="caution">
    <text evidence="2">The sequence shown here is derived from an EMBL/GenBank/DDBJ whole genome shotgun (WGS) entry which is preliminary data.</text>
</comment>
<dbReference type="Gene3D" id="3.40.50.150">
    <property type="entry name" value="Vaccinia Virus protein VP39"/>
    <property type="match status" value="1"/>
</dbReference>
<dbReference type="GO" id="GO:0032259">
    <property type="term" value="P:methylation"/>
    <property type="evidence" value="ECO:0007669"/>
    <property type="project" value="UniProtKB-KW"/>
</dbReference>
<gene>
    <name evidence="2" type="ORF">H8S07_03965</name>
</gene>
<feature type="domain" description="Methyltransferase type 11" evidence="1">
    <location>
        <begin position="47"/>
        <end position="141"/>
    </location>
</feature>
<reference evidence="2 3" key="1">
    <citation type="submission" date="2020-08" db="EMBL/GenBank/DDBJ databases">
        <title>Genome public.</title>
        <authorList>
            <person name="Liu C."/>
            <person name="Sun Q."/>
        </authorList>
    </citation>
    <scope>NUCLEOTIDE SEQUENCE [LARGE SCALE GENOMIC DNA]</scope>
    <source>
        <strain evidence="2 3">NSJ-36</strain>
    </source>
</reference>
<dbReference type="CDD" id="cd02440">
    <property type="entry name" value="AdoMet_MTases"/>
    <property type="match status" value="1"/>
</dbReference>
<dbReference type="GO" id="GO:0016301">
    <property type="term" value="F:kinase activity"/>
    <property type="evidence" value="ECO:0007669"/>
    <property type="project" value="UniProtKB-KW"/>
</dbReference>
<dbReference type="SUPFAM" id="SSF53335">
    <property type="entry name" value="S-adenosyl-L-methionine-dependent methyltransferases"/>
    <property type="match status" value="1"/>
</dbReference>
<accession>A0ABR7ESW4</accession>
<sequence>MMTELEKYYNKFNEEKRLNSRHGQVEFTTSMKYIHAYLPDDPHAKILDVGAGTGRYSVALAEEGYDVTAVELVKYNLGILKQKNSTVKAYQGNALKLSRFPDKEFDMVLVFGPMYHLLTTEEKVQALKEAKRVLKDDGVMLVAYCMNEYSILTYGFRQNHILECLENGKISKDFRVQPEAEDLYDYVRLEDMDAYNKAAGLKRIKVISADGPSDYMRPVLNAMDEATFEAFIRYHLTICERPELVGAGSHTVDILRK</sequence>